<dbReference type="Pfam" id="PF03059">
    <property type="entry name" value="NAS"/>
    <property type="match status" value="1"/>
</dbReference>
<accession>A0A4R1MTG3</accession>
<proteinExistence type="predicted"/>
<organism evidence="1 2">
    <name type="scientific">Natranaerovirga hydrolytica</name>
    <dbReference type="NCBI Taxonomy" id="680378"/>
    <lineage>
        <taxon>Bacteria</taxon>
        <taxon>Bacillati</taxon>
        <taxon>Bacillota</taxon>
        <taxon>Clostridia</taxon>
        <taxon>Lachnospirales</taxon>
        <taxon>Natranaerovirgaceae</taxon>
        <taxon>Natranaerovirga</taxon>
    </lineage>
</organism>
<protein>
    <submittedName>
        <fullName evidence="1">Nicotianamine synthase-like protein</fullName>
    </submittedName>
</protein>
<dbReference type="OrthoDB" id="1956540at2"/>
<gene>
    <name evidence="1" type="ORF">EDC19_1444</name>
</gene>
<dbReference type="Proteomes" id="UP000294545">
    <property type="component" value="Unassembled WGS sequence"/>
</dbReference>
<dbReference type="Gene3D" id="3.40.50.150">
    <property type="entry name" value="Vaccinia Virus protein VP39"/>
    <property type="match status" value="1"/>
</dbReference>
<evidence type="ECO:0000313" key="1">
    <source>
        <dbReference type="EMBL" id="TCK93253.1"/>
    </source>
</evidence>
<dbReference type="GO" id="GO:0030418">
    <property type="term" value="P:nicotianamine biosynthetic process"/>
    <property type="evidence" value="ECO:0007669"/>
    <property type="project" value="InterPro"/>
</dbReference>
<sequence length="181" mass="20202">MNIIGYYTKKLEKIVSSNAISLALMEKYYEKEVNREINIGEITKKDRVLCIGGGPVPCTAMVIAKKTQAKVVVVDNDEASVVQARTLIQKLNLGHKIEVIEADGENVYPNTFSVIHIARQVCPKEKVISFMLNNVSKGTRILVRTPKKGLSLLYDKNSCCKACHKENKKEVNLKGTLLLVR</sequence>
<keyword evidence="2" id="KW-1185">Reference proteome</keyword>
<reference evidence="1 2" key="1">
    <citation type="submission" date="2019-03" db="EMBL/GenBank/DDBJ databases">
        <title>Genomic Encyclopedia of Type Strains, Phase IV (KMG-IV): sequencing the most valuable type-strain genomes for metagenomic binning, comparative biology and taxonomic classification.</title>
        <authorList>
            <person name="Goeker M."/>
        </authorList>
    </citation>
    <scope>NUCLEOTIDE SEQUENCE [LARGE SCALE GENOMIC DNA]</scope>
    <source>
        <strain evidence="1 2">DSM 24176</strain>
    </source>
</reference>
<dbReference type="EMBL" id="SMGQ01000012">
    <property type="protein sequence ID" value="TCK93253.1"/>
    <property type="molecule type" value="Genomic_DNA"/>
</dbReference>
<dbReference type="SUPFAM" id="SSF53335">
    <property type="entry name" value="S-adenosyl-L-methionine-dependent methyltransferases"/>
    <property type="match status" value="1"/>
</dbReference>
<dbReference type="InterPro" id="IPR004298">
    <property type="entry name" value="Nicotian_synth"/>
</dbReference>
<dbReference type="InterPro" id="IPR029063">
    <property type="entry name" value="SAM-dependent_MTases_sf"/>
</dbReference>
<dbReference type="GO" id="GO:0030410">
    <property type="term" value="F:nicotianamine synthase activity"/>
    <property type="evidence" value="ECO:0007669"/>
    <property type="project" value="InterPro"/>
</dbReference>
<evidence type="ECO:0000313" key="2">
    <source>
        <dbReference type="Proteomes" id="UP000294545"/>
    </source>
</evidence>
<comment type="caution">
    <text evidence="1">The sequence shown here is derived from an EMBL/GenBank/DDBJ whole genome shotgun (WGS) entry which is preliminary data.</text>
</comment>
<name>A0A4R1MTG3_9FIRM</name>
<dbReference type="AlphaFoldDB" id="A0A4R1MTG3"/>
<dbReference type="RefSeq" id="WP_132282167.1">
    <property type="nucleotide sequence ID" value="NZ_SMGQ01000012.1"/>
</dbReference>